<dbReference type="Proteomes" id="UP001519460">
    <property type="component" value="Unassembled WGS sequence"/>
</dbReference>
<keyword evidence="3" id="KW-1185">Reference proteome</keyword>
<feature type="region of interest" description="Disordered" evidence="1">
    <location>
        <begin position="1"/>
        <end position="30"/>
    </location>
</feature>
<sequence>MQDGSCENHSNAARVIKRHPSTPSSLLDEQGFLPGQDVMVVKRRMPSPVASVTFPLVGPVVFYHGEQDCGQCFERSFRKPALLLTVTSVKRLQVVPNIS</sequence>
<dbReference type="AlphaFoldDB" id="A0ABD0M761"/>
<feature type="compositionally biased region" description="Polar residues" evidence="1">
    <location>
        <begin position="1"/>
        <end position="11"/>
    </location>
</feature>
<evidence type="ECO:0000256" key="1">
    <source>
        <dbReference type="SAM" id="MobiDB-lite"/>
    </source>
</evidence>
<protein>
    <submittedName>
        <fullName evidence="2">Uncharacterized protein</fullName>
    </submittedName>
</protein>
<organism evidence="2 3">
    <name type="scientific">Batillaria attramentaria</name>
    <dbReference type="NCBI Taxonomy" id="370345"/>
    <lineage>
        <taxon>Eukaryota</taxon>
        <taxon>Metazoa</taxon>
        <taxon>Spiralia</taxon>
        <taxon>Lophotrochozoa</taxon>
        <taxon>Mollusca</taxon>
        <taxon>Gastropoda</taxon>
        <taxon>Caenogastropoda</taxon>
        <taxon>Sorbeoconcha</taxon>
        <taxon>Cerithioidea</taxon>
        <taxon>Batillariidae</taxon>
        <taxon>Batillaria</taxon>
    </lineage>
</organism>
<proteinExistence type="predicted"/>
<reference evidence="2 3" key="1">
    <citation type="journal article" date="2023" name="Sci. Data">
        <title>Genome assembly of the Korean intertidal mud-creeper Batillaria attramentaria.</title>
        <authorList>
            <person name="Patra A.K."/>
            <person name="Ho P.T."/>
            <person name="Jun S."/>
            <person name="Lee S.J."/>
            <person name="Kim Y."/>
            <person name="Won Y.J."/>
        </authorList>
    </citation>
    <scope>NUCLEOTIDE SEQUENCE [LARGE SCALE GENOMIC DNA]</scope>
    <source>
        <strain evidence="2">Wonlab-2016</strain>
    </source>
</reference>
<gene>
    <name evidence="2" type="ORF">BaRGS_00001211</name>
</gene>
<name>A0ABD0M761_9CAEN</name>
<dbReference type="EMBL" id="JACVVK020000004">
    <property type="protein sequence ID" value="KAK7507276.1"/>
    <property type="molecule type" value="Genomic_DNA"/>
</dbReference>
<evidence type="ECO:0000313" key="2">
    <source>
        <dbReference type="EMBL" id="KAK7507276.1"/>
    </source>
</evidence>
<evidence type="ECO:0000313" key="3">
    <source>
        <dbReference type="Proteomes" id="UP001519460"/>
    </source>
</evidence>
<accession>A0ABD0M761</accession>
<comment type="caution">
    <text evidence="2">The sequence shown here is derived from an EMBL/GenBank/DDBJ whole genome shotgun (WGS) entry which is preliminary data.</text>
</comment>